<evidence type="ECO:0000313" key="9">
    <source>
        <dbReference type="Proteomes" id="UP000031594"/>
    </source>
</evidence>
<evidence type="ECO:0000256" key="4">
    <source>
        <dbReference type="ARBA" id="ARBA00061401"/>
    </source>
</evidence>
<feature type="binding site" evidence="6">
    <location>
        <position position="8"/>
    </location>
    <ligand>
        <name>Fe cation</name>
        <dbReference type="ChEBI" id="CHEBI:24875"/>
        <label>1</label>
    </ligand>
</feature>
<dbReference type="EMBL" id="JQNX01000002">
    <property type="protein sequence ID" value="KIE59019.1"/>
    <property type="molecule type" value="Genomic_DNA"/>
</dbReference>
<dbReference type="OrthoDB" id="9801109at2"/>
<dbReference type="Pfam" id="PF13277">
    <property type="entry name" value="YmdB"/>
    <property type="match status" value="1"/>
</dbReference>
<evidence type="ECO:0000256" key="2">
    <source>
        <dbReference type="ARBA" id="ARBA00022801"/>
    </source>
</evidence>
<protein>
    <submittedName>
        <fullName evidence="7">Metallophosphoesterase</fullName>
    </submittedName>
</protein>
<sequence length="262" mass="28722">MKVVFFGDVVGETGREVLRQAIPKIKSLYQPDFIIANGENAAGGNGITPKITYEFLRLGIDVITLGDHAWDQKEIVSFIQDEPRLLRPINYPPDTPGEGYIIVKGNGKKLAVLCAIGRTFMIPQTDNPFLISKKIITELHKETPCIFVDFHAEATSEKIAFGRFLDGSVSAVAGTHTHVQTADETIFPGGTAYITDVGFCGAHDSVIGREIGPIIYRYTTLLPTKFVLATNNPKANGIFVEIEEQSGKALKIERIQLAFNLS</sequence>
<proteinExistence type="inferred from homology"/>
<dbReference type="InterPro" id="IPR005235">
    <property type="entry name" value="YmdB-like"/>
</dbReference>
<name>A0A0C1URU0_9BACT</name>
<feature type="binding site" evidence="6">
    <location>
        <position position="40"/>
    </location>
    <ligand>
        <name>Fe cation</name>
        <dbReference type="ChEBI" id="CHEBI:24875"/>
        <label>1</label>
    </ligand>
</feature>
<dbReference type="STRING" id="1202785.A946_02975"/>
<comment type="similarity">
    <text evidence="4">Belongs to the YmdB-like family.</text>
</comment>
<organism evidence="8 10">
    <name type="scientific">Methylacidiphilum kamchatkense Kam1</name>
    <dbReference type="NCBI Taxonomy" id="1202785"/>
    <lineage>
        <taxon>Bacteria</taxon>
        <taxon>Pseudomonadati</taxon>
        <taxon>Verrucomicrobiota</taxon>
        <taxon>Methylacidiphilae</taxon>
        <taxon>Methylacidiphilales</taxon>
        <taxon>Methylacidiphilaceae</taxon>
        <taxon>Methylacidiphilum (ex Ratnadevi et al. 2023)</taxon>
    </lineage>
</organism>
<dbReference type="Proteomes" id="UP000315925">
    <property type="component" value="Chromosome"/>
</dbReference>
<evidence type="ECO:0000256" key="1">
    <source>
        <dbReference type="ARBA" id="ARBA00022723"/>
    </source>
</evidence>
<feature type="binding site" evidence="6">
    <location>
        <position position="39"/>
    </location>
    <ligand>
        <name>Fe cation</name>
        <dbReference type="ChEBI" id="CHEBI:24875"/>
        <label>2</label>
    </ligand>
</feature>
<feature type="binding site" evidence="6">
    <location>
        <position position="176"/>
    </location>
    <ligand>
        <name>Fe cation</name>
        <dbReference type="ChEBI" id="CHEBI:24875"/>
        <label>2</label>
    </ligand>
</feature>
<keyword evidence="2" id="KW-0378">Hydrolase</keyword>
<dbReference type="SUPFAM" id="SSF56300">
    <property type="entry name" value="Metallo-dependent phosphatases"/>
    <property type="match status" value="1"/>
</dbReference>
<keyword evidence="3" id="KW-0408">Iron</keyword>
<evidence type="ECO:0000256" key="5">
    <source>
        <dbReference type="PIRSR" id="PIRSR004789-50"/>
    </source>
</evidence>
<dbReference type="KEGG" id="mkc:kam1_1874"/>
<reference evidence="8" key="2">
    <citation type="journal article" date="2019" name="BMC Genomics">
        <title>Complete genome sequence analysis of the thermoacidophilic verrucomicrobial methanotroph 'Candidatus Methylacidiphilum kamchatkense' strain Kam1 and comparison with its closest relatives.</title>
        <authorList>
            <person name="Kruse T."/>
            <person name="Ratnadevi C.M."/>
            <person name="Erikstad H.A."/>
            <person name="Birkeland N.K."/>
        </authorList>
    </citation>
    <scope>NUCLEOTIDE SEQUENCE</scope>
    <source>
        <strain evidence="8">Kam1</strain>
    </source>
</reference>
<dbReference type="PANTHER" id="PTHR36303">
    <property type="entry name" value="2',3'-CYCLIC-NUCLEOTIDE 2'-PHOSPHODIESTERASE"/>
    <property type="match status" value="1"/>
</dbReference>
<feature type="binding site" evidence="6">
    <location>
        <position position="39"/>
    </location>
    <ligand>
        <name>Fe cation</name>
        <dbReference type="ChEBI" id="CHEBI:24875"/>
        <label>1</label>
    </ligand>
</feature>
<dbReference type="RefSeq" id="WP_039720926.1">
    <property type="nucleotide sequence ID" value="NZ_CP037899.1"/>
</dbReference>
<evidence type="ECO:0000313" key="8">
    <source>
        <dbReference type="EMBL" id="QDQ43086.1"/>
    </source>
</evidence>
<dbReference type="EMBL" id="CP037899">
    <property type="protein sequence ID" value="QDQ43086.1"/>
    <property type="molecule type" value="Genomic_DNA"/>
</dbReference>
<evidence type="ECO:0000313" key="10">
    <source>
        <dbReference type="Proteomes" id="UP000315925"/>
    </source>
</evidence>
<gene>
    <name evidence="7" type="ORF">A946_02975</name>
    <name evidence="8" type="ORF">kam1_1874</name>
</gene>
<dbReference type="AlphaFoldDB" id="A0A0C1URU0"/>
<reference evidence="10" key="3">
    <citation type="submission" date="2019-03" db="EMBL/GenBank/DDBJ databases">
        <title>Complete genome of Methylacidiphilum kamchatkense Kam1.</title>
        <authorList>
            <person name="Kruse T."/>
            <person name="Murarilal Ratnadevi C."/>
            <person name="Erikstad H.-A."/>
            <person name="Birkeland N.-K."/>
        </authorList>
    </citation>
    <scope>NUCLEOTIDE SEQUENCE [LARGE SCALE GENOMIC DNA]</scope>
    <source>
        <strain evidence="10">kam1</strain>
    </source>
</reference>
<evidence type="ECO:0000256" key="6">
    <source>
        <dbReference type="PIRSR" id="PIRSR004789-51"/>
    </source>
</evidence>
<evidence type="ECO:0000256" key="3">
    <source>
        <dbReference type="ARBA" id="ARBA00023004"/>
    </source>
</evidence>
<feature type="binding site" evidence="6">
    <location>
        <position position="67"/>
    </location>
    <ligand>
        <name>Fe cation</name>
        <dbReference type="ChEBI" id="CHEBI:24875"/>
        <label>2</label>
    </ligand>
</feature>
<reference evidence="7 9" key="1">
    <citation type="submission" date="2014-08" db="EMBL/GenBank/DDBJ databases">
        <title>Methylacidiphilum kamchatkense strain Kam1 draft genome sequence.</title>
        <authorList>
            <person name="Birkeland N.-K."/>
            <person name="Erikstad H.A."/>
        </authorList>
    </citation>
    <scope>NUCLEOTIDE SEQUENCE [LARGE SCALE GENOMIC DNA]</scope>
    <source>
        <strain evidence="7 9">Kam1</strain>
    </source>
</reference>
<dbReference type="Proteomes" id="UP000031594">
    <property type="component" value="Unassembled WGS sequence"/>
</dbReference>
<keyword evidence="9" id="KW-1185">Reference proteome</keyword>
<dbReference type="InterPro" id="IPR029052">
    <property type="entry name" value="Metallo-depent_PP-like"/>
</dbReference>
<feature type="binding site" evidence="6">
    <location>
        <position position="151"/>
    </location>
    <ligand>
        <name>Fe cation</name>
        <dbReference type="ChEBI" id="CHEBI:24875"/>
        <label>2</label>
    </ligand>
</feature>
<dbReference type="FunFam" id="3.60.21.10:FF:000016">
    <property type="entry name" value="Putative metallophosphoesterase"/>
    <property type="match status" value="1"/>
</dbReference>
<feature type="active site" description="Proton donor" evidence="5">
    <location>
        <position position="68"/>
    </location>
</feature>
<dbReference type="GO" id="GO:0046872">
    <property type="term" value="F:metal ion binding"/>
    <property type="evidence" value="ECO:0007669"/>
    <property type="project" value="UniProtKB-KW"/>
</dbReference>
<dbReference type="CDD" id="cd07382">
    <property type="entry name" value="MPP_DR1281"/>
    <property type="match status" value="1"/>
</dbReference>
<dbReference type="PIRSF" id="PIRSF004789">
    <property type="entry name" value="DR1281"/>
    <property type="match status" value="1"/>
</dbReference>
<dbReference type="PANTHER" id="PTHR36303:SF1">
    <property type="entry name" value="2',3'-CYCLIC-NUCLEOTIDE 2'-PHOSPHODIESTERASE"/>
    <property type="match status" value="1"/>
</dbReference>
<evidence type="ECO:0000313" key="7">
    <source>
        <dbReference type="EMBL" id="KIE59019.1"/>
    </source>
</evidence>
<keyword evidence="1 6" id="KW-0479">Metal-binding</keyword>
<feature type="binding site" evidence="6">
    <location>
        <position position="178"/>
    </location>
    <ligand>
        <name>Fe cation</name>
        <dbReference type="ChEBI" id="CHEBI:24875"/>
        <label>1</label>
    </ligand>
</feature>
<dbReference type="NCBIfam" id="TIGR00282">
    <property type="entry name" value="TIGR00282 family metallophosphoesterase"/>
    <property type="match status" value="1"/>
</dbReference>
<accession>A0A0C1URU0</accession>
<dbReference type="Gene3D" id="3.60.21.10">
    <property type="match status" value="1"/>
</dbReference>
<dbReference type="GO" id="GO:0004113">
    <property type="term" value="F:2',3'-cyclic-nucleotide 3'-phosphodiesterase activity"/>
    <property type="evidence" value="ECO:0007669"/>
    <property type="project" value="TreeGrafter"/>
</dbReference>